<evidence type="ECO:0000313" key="1">
    <source>
        <dbReference type="EMBL" id="PSB00503.1"/>
    </source>
</evidence>
<comment type="caution">
    <text evidence="1">The sequence shown here is derived from an EMBL/GenBank/DDBJ whole genome shotgun (WGS) entry which is preliminary data.</text>
</comment>
<dbReference type="EMBL" id="PVWJ01000199">
    <property type="protein sequence ID" value="PSB00503.1"/>
    <property type="molecule type" value="Genomic_DNA"/>
</dbReference>
<accession>A0A2T1BX49</accession>
<dbReference type="RefSeq" id="WP_106291848.1">
    <property type="nucleotide sequence ID" value="NZ_CAWNTC010000003.1"/>
</dbReference>
<keyword evidence="2" id="KW-1185">Reference proteome</keyword>
<dbReference type="Proteomes" id="UP000238762">
    <property type="component" value="Unassembled WGS sequence"/>
</dbReference>
<gene>
    <name evidence="1" type="ORF">C7B64_23170</name>
</gene>
<evidence type="ECO:0000313" key="2">
    <source>
        <dbReference type="Proteomes" id="UP000238762"/>
    </source>
</evidence>
<name>A0A2T1BX49_9CYAN</name>
<dbReference type="AlphaFoldDB" id="A0A2T1BX49"/>
<proteinExistence type="predicted"/>
<organism evidence="1 2">
    <name type="scientific">Merismopedia glauca CCAP 1448/3</name>
    <dbReference type="NCBI Taxonomy" id="1296344"/>
    <lineage>
        <taxon>Bacteria</taxon>
        <taxon>Bacillati</taxon>
        <taxon>Cyanobacteriota</taxon>
        <taxon>Cyanophyceae</taxon>
        <taxon>Synechococcales</taxon>
        <taxon>Merismopediaceae</taxon>
        <taxon>Merismopedia</taxon>
    </lineage>
</organism>
<sequence length="80" mass="9251">MTYEEYPATTAALSHIEELREYLNNFINKAESGKIAARDIDRLNVWLRSAHLFTIDAQKDGSFAENWQMLRDEVSEMTLA</sequence>
<reference evidence="1 2" key="2">
    <citation type="submission" date="2018-03" db="EMBL/GenBank/DDBJ databases">
        <title>The ancient ancestry and fast evolution of plastids.</title>
        <authorList>
            <person name="Moore K.R."/>
            <person name="Magnabosco C."/>
            <person name="Momper L."/>
            <person name="Gold D.A."/>
            <person name="Bosak T."/>
            <person name="Fournier G.P."/>
        </authorList>
    </citation>
    <scope>NUCLEOTIDE SEQUENCE [LARGE SCALE GENOMIC DNA]</scope>
    <source>
        <strain evidence="1 2">CCAP 1448/3</strain>
    </source>
</reference>
<protein>
    <submittedName>
        <fullName evidence="1">Uncharacterized protein</fullName>
    </submittedName>
</protein>
<reference evidence="1 2" key="1">
    <citation type="submission" date="2018-02" db="EMBL/GenBank/DDBJ databases">
        <authorList>
            <person name="Cohen D.B."/>
            <person name="Kent A.D."/>
        </authorList>
    </citation>
    <scope>NUCLEOTIDE SEQUENCE [LARGE SCALE GENOMIC DNA]</scope>
    <source>
        <strain evidence="1 2">CCAP 1448/3</strain>
    </source>
</reference>